<gene>
    <name evidence="1" type="ORF">DXX99_02290</name>
</gene>
<accession>A0A3D8P8Y5</accession>
<evidence type="ECO:0000313" key="2">
    <source>
        <dbReference type="Proteomes" id="UP000256329"/>
    </source>
</evidence>
<name>A0A3D8P8Y5_9THEO</name>
<keyword evidence="2" id="KW-1185">Reference proteome</keyword>
<dbReference type="AlphaFoldDB" id="A0A3D8P8Y5"/>
<dbReference type="EMBL" id="QSLN01000001">
    <property type="protein sequence ID" value="RDV84889.1"/>
    <property type="molecule type" value="Genomic_DNA"/>
</dbReference>
<comment type="caution">
    <text evidence="1">The sequence shown here is derived from an EMBL/GenBank/DDBJ whole genome shotgun (WGS) entry which is preliminary data.</text>
</comment>
<evidence type="ECO:0000313" key="1">
    <source>
        <dbReference type="EMBL" id="RDV84889.1"/>
    </source>
</evidence>
<dbReference type="Proteomes" id="UP000256329">
    <property type="component" value="Unassembled WGS sequence"/>
</dbReference>
<organism evidence="1 2">
    <name type="scientific">Ammonifex thiophilus</name>
    <dbReference type="NCBI Taxonomy" id="444093"/>
    <lineage>
        <taxon>Bacteria</taxon>
        <taxon>Bacillati</taxon>
        <taxon>Bacillota</taxon>
        <taxon>Clostridia</taxon>
        <taxon>Thermoanaerobacterales</taxon>
        <taxon>Thermoanaerobacteraceae</taxon>
        <taxon>Ammonifex</taxon>
    </lineage>
</organism>
<reference evidence="1 2" key="1">
    <citation type="submission" date="2018-08" db="EMBL/GenBank/DDBJ databases">
        <title>Form III RuBisCO-mediated autotrophy in Thermodesulfobium bacteria.</title>
        <authorList>
            <person name="Toshchakov S.V."/>
            <person name="Kublanov I.V."/>
            <person name="Frolov E."/>
            <person name="Bonch-Osmolovskaya E.A."/>
            <person name="Tourova T.P."/>
            <person name="Chernych N.A."/>
            <person name="Lebedinsky A.V."/>
        </authorList>
    </citation>
    <scope>NUCLEOTIDE SEQUENCE [LARGE SCALE GENOMIC DNA]</scope>
    <source>
        <strain evidence="1 2">SR</strain>
    </source>
</reference>
<protein>
    <submittedName>
        <fullName evidence="1">Uncharacterized protein</fullName>
    </submittedName>
</protein>
<proteinExistence type="predicted"/>
<sequence length="277" mass="32709">MIKVFLSTQGVEFLFTERGWRKVKPGHHLVQLAEPYLQAWREHEDPEPVLDAVDRLLPTPFPNLEAKVRFLEALLRCVLVLVPKKCFTDHLRKALPGWPLYHPTARHTFLELEVAQLEEDFLFSVLVTLLPLWKRCRVHPDILYPLKGKKPLLGWLVEAPDIYHLASCEALLMVMQGIKVLRLCPRCLKLHHERKGLLCRKCRGEREREKKRVRTPWRRFFNLLAQDKRRGKLTEEQIDHLKKVAREKGLEEAKKERTTLILHGFPGRKNRERESRN</sequence>